<dbReference type="EMBL" id="CATWFT010000043">
    <property type="protein sequence ID" value="CAJ0733674.1"/>
    <property type="molecule type" value="Genomic_DNA"/>
</dbReference>
<name>A0ABN9IBN9_RALPI</name>
<evidence type="ECO:0000313" key="3">
    <source>
        <dbReference type="Proteomes" id="UP001189303"/>
    </source>
</evidence>
<evidence type="ECO:0000313" key="2">
    <source>
        <dbReference type="EMBL" id="CAJ0733674.1"/>
    </source>
</evidence>
<organism evidence="2 3">
    <name type="scientific">Ralstonia pickettii</name>
    <name type="common">Burkholderia pickettii</name>
    <dbReference type="NCBI Taxonomy" id="329"/>
    <lineage>
        <taxon>Bacteria</taxon>
        <taxon>Pseudomonadati</taxon>
        <taxon>Pseudomonadota</taxon>
        <taxon>Betaproteobacteria</taxon>
        <taxon>Burkholderiales</taxon>
        <taxon>Burkholderiaceae</taxon>
        <taxon>Ralstonia</taxon>
    </lineage>
</organism>
<proteinExistence type="predicted"/>
<protein>
    <submittedName>
        <fullName evidence="2">Uncharacterized protein</fullName>
    </submittedName>
</protein>
<comment type="caution">
    <text evidence="2">The sequence shown here is derived from an EMBL/GenBank/DDBJ whole genome shotgun (WGS) entry which is preliminary data.</text>
</comment>
<evidence type="ECO:0000256" key="1">
    <source>
        <dbReference type="SAM" id="MobiDB-lite"/>
    </source>
</evidence>
<feature type="region of interest" description="Disordered" evidence="1">
    <location>
        <begin position="1"/>
        <end position="21"/>
    </location>
</feature>
<dbReference type="Proteomes" id="UP001189303">
    <property type="component" value="Unassembled WGS sequence"/>
</dbReference>
<keyword evidence="3" id="KW-1185">Reference proteome</keyword>
<gene>
    <name evidence="2" type="ORF">R38712_05310</name>
</gene>
<reference evidence="2 3" key="1">
    <citation type="submission" date="2023-07" db="EMBL/GenBank/DDBJ databases">
        <authorList>
            <person name="Peeters C."/>
        </authorList>
    </citation>
    <scope>NUCLEOTIDE SEQUENCE [LARGE SCALE GENOMIC DNA]</scope>
    <source>
        <strain evidence="2 3">R-38712</strain>
    </source>
</reference>
<accession>A0ABN9IBN9</accession>
<feature type="compositionally biased region" description="Low complexity" evidence="1">
    <location>
        <begin position="236"/>
        <end position="257"/>
    </location>
</feature>
<feature type="region of interest" description="Disordered" evidence="1">
    <location>
        <begin position="230"/>
        <end position="265"/>
    </location>
</feature>
<sequence>MPIDHRLRGRTGFQNTRSPQGKRLYAAATAAPDVDRRHAGWRGAALRVGDAGVRPMVEDVSVGKAEQDNRQCNCRQPDSCRRPGCPARGAAADAGTTGSVLPDAAGLLSAQPPTECRGHDFAHAHLRCADLHPAHRAAHGELCTGCLRAESPPGGIAQGNRRCAVFPDGGGLSHTGVQHRGGCRAGSLAARTDRGAATHCRYQYAVARQPAQAVPTWRCDGAGCSSRRDGAGASGAGAAQSAKATGGAARSVGRSGRQTTQRRHPRHLHVCGLHAAEGVAGVAAVGSRATTP</sequence>